<feature type="region of interest" description="Disordered" evidence="13">
    <location>
        <begin position="1524"/>
        <end position="1557"/>
    </location>
</feature>
<dbReference type="GO" id="GO:0006869">
    <property type="term" value="P:lipid transport"/>
    <property type="evidence" value="ECO:0007669"/>
    <property type="project" value="UniProtKB-KW"/>
</dbReference>
<dbReference type="GO" id="GO:0005789">
    <property type="term" value="C:endoplasmic reticulum membrane"/>
    <property type="evidence" value="ECO:0007669"/>
    <property type="project" value="UniProtKB-SubCell"/>
</dbReference>
<keyword evidence="7" id="KW-0072">Autophagy</keyword>
<evidence type="ECO:0000256" key="13">
    <source>
        <dbReference type="SAM" id="MobiDB-lite"/>
    </source>
</evidence>
<comment type="subcellular location">
    <subcellularLocation>
        <location evidence="1">Endoplasmic reticulum membrane</location>
        <topology evidence="1">Peripheral membrane protein</topology>
    </subcellularLocation>
    <subcellularLocation>
        <location evidence="2">Preautophagosomal structure membrane</location>
        <topology evidence="2">Peripheral membrane protein</topology>
    </subcellularLocation>
</comment>
<evidence type="ECO:0000256" key="11">
    <source>
        <dbReference type="ARBA" id="ARBA00024615"/>
    </source>
</evidence>
<evidence type="ECO:0000256" key="4">
    <source>
        <dbReference type="ARBA" id="ARBA00018070"/>
    </source>
</evidence>
<gene>
    <name evidence="14" type="ORF">CANINC_004611</name>
</gene>
<comment type="caution">
    <text evidence="14">The sequence shown here is derived from an EMBL/GenBank/DDBJ whole genome shotgun (WGS) entry which is preliminary data.</text>
</comment>
<accession>A0A4T0WX98</accession>
<dbReference type="GO" id="GO:0061723">
    <property type="term" value="P:glycophagy"/>
    <property type="evidence" value="ECO:0007669"/>
    <property type="project" value="TreeGrafter"/>
</dbReference>
<evidence type="ECO:0000256" key="2">
    <source>
        <dbReference type="ARBA" id="ARBA00004623"/>
    </source>
</evidence>
<feature type="compositionally biased region" description="Basic and acidic residues" evidence="13">
    <location>
        <begin position="1698"/>
        <end position="1712"/>
    </location>
</feature>
<dbReference type="GO" id="GO:0043495">
    <property type="term" value="F:protein-membrane adaptor activity"/>
    <property type="evidence" value="ECO:0007669"/>
    <property type="project" value="TreeGrafter"/>
</dbReference>
<dbReference type="Proteomes" id="UP000307173">
    <property type="component" value="Unassembled WGS sequence"/>
</dbReference>
<evidence type="ECO:0000256" key="10">
    <source>
        <dbReference type="ARBA" id="ARBA00024479"/>
    </source>
</evidence>
<dbReference type="PANTHER" id="PTHR13190:SF1">
    <property type="entry name" value="AUTOPHAGY-RELATED 2, ISOFORM A"/>
    <property type="match status" value="1"/>
</dbReference>
<keyword evidence="5" id="KW-0813">Transport</keyword>
<dbReference type="GO" id="GO:0034045">
    <property type="term" value="C:phagophore assembly site membrane"/>
    <property type="evidence" value="ECO:0007669"/>
    <property type="project" value="UniProtKB-SubCell"/>
</dbReference>
<dbReference type="EMBL" id="SELW01000657">
    <property type="protein sequence ID" value="TID14940.1"/>
    <property type="molecule type" value="Genomic_DNA"/>
</dbReference>
<dbReference type="InterPro" id="IPR026849">
    <property type="entry name" value="ATG2"/>
</dbReference>
<evidence type="ECO:0000256" key="6">
    <source>
        <dbReference type="ARBA" id="ARBA00022824"/>
    </source>
</evidence>
<evidence type="ECO:0000313" key="14">
    <source>
        <dbReference type="EMBL" id="TID14940.1"/>
    </source>
</evidence>
<keyword evidence="8" id="KW-0445">Lipid transport</keyword>
<evidence type="ECO:0000256" key="9">
    <source>
        <dbReference type="ARBA" id="ARBA00023136"/>
    </source>
</evidence>
<evidence type="ECO:0000256" key="3">
    <source>
        <dbReference type="ARBA" id="ARBA00009714"/>
    </source>
</evidence>
<evidence type="ECO:0000256" key="1">
    <source>
        <dbReference type="ARBA" id="ARBA00004406"/>
    </source>
</evidence>
<evidence type="ECO:0000256" key="8">
    <source>
        <dbReference type="ARBA" id="ARBA00023055"/>
    </source>
</evidence>
<keyword evidence="9" id="KW-0472">Membrane</keyword>
<dbReference type="GO" id="GO:0034727">
    <property type="term" value="P:piecemeal microautophagy of the nucleus"/>
    <property type="evidence" value="ECO:0007669"/>
    <property type="project" value="TreeGrafter"/>
</dbReference>
<dbReference type="PANTHER" id="PTHR13190">
    <property type="entry name" value="AUTOPHAGY-RELATED 2, ISOFORM A"/>
    <property type="match status" value="1"/>
</dbReference>
<comment type="catalytic activity">
    <reaction evidence="12">
        <text>a 1,2-diacyl-sn-glycero-3-phosphocholine(in) = a 1,2-diacyl-sn-glycero-3-phosphocholine(out)</text>
        <dbReference type="Rhea" id="RHEA:38571"/>
        <dbReference type="ChEBI" id="CHEBI:57643"/>
    </reaction>
</comment>
<reference evidence="14 15" key="1">
    <citation type="journal article" date="2019" name="Front. Genet.">
        <title>Whole-Genome Sequencing of the Opportunistic Yeast Pathogen Candida inconspicua Uncovers Its Hybrid Origin.</title>
        <authorList>
            <person name="Mixao V."/>
            <person name="Hansen A.P."/>
            <person name="Saus E."/>
            <person name="Boekhout T."/>
            <person name="Lass-Florl C."/>
            <person name="Gabaldon T."/>
        </authorList>
    </citation>
    <scope>NUCLEOTIDE SEQUENCE [LARGE SCALE GENOMIC DNA]</scope>
    <source>
        <strain evidence="14 15">CBS 180</strain>
    </source>
</reference>
<sequence>MASIFTSAIQSHILSLLISRLPLQSIDIPQQSSLNFGGVLGPSIDLHDLKLDIEKLESQYFPPNAPFNVQSAFLKNLNIVISRSGIRINLSDIILEVSPKLGIDASQYLDPSGSIFLRSLDDPLEGLEGMMGSVVGFVDAVSGVNSFASGDSQTQSEYNDEIDENEEDSQNFETTKCTKTQKQPEGGTQNSIVKYTIEYILGKINVQISNFQIKSKINLMVLYLNIEKITANGDKENRRCSINGIELSLFNSALDSMNVIYDSPSKPDATSDSNHVAEKKVLNEETDVEFEDAMMNSSFMATSKSDMKQSMIDSAMYSTGRSLYLSAIADSKIETADRSEIDDQGSSVLFVDVIEIQLKDRRVLSMNINNIKLSLMEFPALIANFVSVLIDMNIHDLRKPMEFQTSPKPSTSPILDRFCILNLQVGLNTTLVEGAFLEEDSFILYLRNILFTRRSSTLMQGSLDSLNLKQADTSYIYFVERKSSAADITLEIQREKTSCSFSLLIEKLLKIEIPFALLELIAQYLNEIHPLWEKITQLHASNIKVAKASMYNRTKEGSSASLRSVKLKATNTSYNFTINSANTDVTIYLDKASKSSLNLHCAPITSNPLKDILMIDYVNAQIITPLGSIIYQMNKIRYVNHNMEPAKFKDYDINLQKPITSSTSQTISVDVVEFKSSFSSLQFFLQVLDQLKDIFLLSGKSKTHNKSQKSRSGYTINSSTMFSTKRHTIYLIVLKTDFKLTEINKEFGDVTGSVEHLRFTKSVDGDYNVSLATIHIQRDAFNVLESIVSVSNASSTLPSFYLRVQDTCHIFLNNLQIMYSGKWLAMFDSERSENEVQYLPEMKSMDSNKKLLHDIHLTMRGVSIGLRAVSLECAAILQLENSNMDILLYNDKSLITQLTTDVVNVFLIDDYSKRKEITEMSSLKFLDRIQIWEAKGYKHIGKIVTLLAKLKIELNMSTPVVTRVGQNIPKTLIDMQINIDALKLFVCSDSFNCFLQLLKDLKKPIFFSYEDKYKDENETLDLLKDIEENFFDVTDKILSETTTDTTGIEFPGKEIMDLNFVENYFDRVDLVAFEKKQAGYLIDHSHHTCSDAAANNYVTVTPPINVHVTISKSTINLYDGYDWKETRDQIQGALERVITKAKEVRDLKEAINSGNAGAKIEVVLEETLYDSILVEFGVDDDPGLIYNKISRDISGLKSENLKSVSIDYKKRYPLVLERSQKNKVSIKLSDIDIDFKLLSTDEMHLKKKPVVFNENIDADDSVKVFELALNVSDFQIVDNVPTSSWHLFVCYMREAGEKEIGKNILQLSIEAVRPIDLLAAVEMILDVKLLPLRFYIDQDTLDFLTRFFNFKDSRFVCKYGEVEEQFIQKLVVDTVKIKIDYKPKTVDYAGLKSGKTGELANIFVLDGAEITLNKVKLYGISGFSKLSSLLSAQWSPDVKRNQLSGVLSSLAPVRSIYNIGYNINSFISLPINEYRRDGGAMRGLQVGVSTFTKATGTELLKLGAKLAAGTQTILENAEEALGGIGSQARLHEQKKRGSSGSGSERRRSSAASFGDEDERDYQKYYRNKVRLKQKNIDILGNALEEECAITDSEGPECDIDDEKGSKKVPDGHVVSLYANQPASLNEGLKVAFTSVQRNLKTATDAVYEASLRASVRQTTTGAFVEIAKVTPIIFIRPVIAATEAVSKTLLGGVNELSPSEKERSEEKYKTVGDDDILSDSD</sequence>
<evidence type="ECO:0000256" key="7">
    <source>
        <dbReference type="ARBA" id="ARBA00023006"/>
    </source>
</evidence>
<proteinExistence type="inferred from homology"/>
<dbReference type="Pfam" id="PF13329">
    <property type="entry name" value="ATG2_CAD"/>
    <property type="match status" value="2"/>
</dbReference>
<dbReference type="GO" id="GO:0000422">
    <property type="term" value="P:autophagy of mitochondrion"/>
    <property type="evidence" value="ECO:0007669"/>
    <property type="project" value="TreeGrafter"/>
</dbReference>
<organism evidence="14 15">
    <name type="scientific">Pichia inconspicua</name>
    <dbReference type="NCBI Taxonomy" id="52247"/>
    <lineage>
        <taxon>Eukaryota</taxon>
        <taxon>Fungi</taxon>
        <taxon>Dikarya</taxon>
        <taxon>Ascomycota</taxon>
        <taxon>Saccharomycotina</taxon>
        <taxon>Pichiomycetes</taxon>
        <taxon>Pichiales</taxon>
        <taxon>Pichiaceae</taxon>
        <taxon>Pichia</taxon>
    </lineage>
</organism>
<dbReference type="GO" id="GO:0032266">
    <property type="term" value="F:phosphatidylinositol-3-phosphate binding"/>
    <property type="evidence" value="ECO:0007669"/>
    <property type="project" value="TreeGrafter"/>
</dbReference>
<dbReference type="GO" id="GO:0061908">
    <property type="term" value="C:phagophore"/>
    <property type="evidence" value="ECO:0007669"/>
    <property type="project" value="TreeGrafter"/>
</dbReference>
<dbReference type="OrthoDB" id="18982at2759"/>
<dbReference type="GO" id="GO:0061709">
    <property type="term" value="P:reticulophagy"/>
    <property type="evidence" value="ECO:0007669"/>
    <property type="project" value="TreeGrafter"/>
</dbReference>
<comment type="catalytic activity">
    <reaction evidence="11">
        <text>a 1,2-diacyl-sn-glycero-3-phosphoethanolamine(in) = a 1,2-diacyl-sn-glycero-3-phosphoethanolamine(out)</text>
        <dbReference type="Rhea" id="RHEA:38895"/>
        <dbReference type="ChEBI" id="CHEBI:64612"/>
    </reaction>
</comment>
<dbReference type="GO" id="GO:0000045">
    <property type="term" value="P:autophagosome assembly"/>
    <property type="evidence" value="ECO:0007669"/>
    <property type="project" value="TreeGrafter"/>
</dbReference>
<dbReference type="STRING" id="52247.A0A4T0WX98"/>
<name>A0A4T0WX98_9ASCO</name>
<evidence type="ECO:0000256" key="5">
    <source>
        <dbReference type="ARBA" id="ARBA00022448"/>
    </source>
</evidence>
<keyword evidence="15" id="KW-1185">Reference proteome</keyword>
<feature type="compositionally biased region" description="Polar residues" evidence="13">
    <location>
        <begin position="172"/>
        <end position="187"/>
    </location>
</feature>
<feature type="compositionally biased region" description="Acidic residues" evidence="13">
    <location>
        <begin position="158"/>
        <end position="170"/>
    </location>
</feature>
<keyword evidence="6" id="KW-0256">Endoplasmic reticulum</keyword>
<evidence type="ECO:0000256" key="12">
    <source>
        <dbReference type="ARBA" id="ARBA00024631"/>
    </source>
</evidence>
<feature type="region of interest" description="Disordered" evidence="13">
    <location>
        <begin position="148"/>
        <end position="187"/>
    </location>
</feature>
<protein>
    <recommendedName>
        <fullName evidence="4">Autophagy-related protein 2</fullName>
    </recommendedName>
</protein>
<comment type="similarity">
    <text evidence="3">Belongs to the ATG2 family.</text>
</comment>
<feature type="region of interest" description="Disordered" evidence="13">
    <location>
        <begin position="1691"/>
        <end position="1721"/>
    </location>
</feature>
<evidence type="ECO:0000313" key="15">
    <source>
        <dbReference type="Proteomes" id="UP000307173"/>
    </source>
</evidence>
<comment type="catalytic activity">
    <reaction evidence="10">
        <text>a 1,2-diacyl-sn-glycero-3-phospho-L-serine(in) = a 1,2-diacyl-sn-glycero-3-phospho-L-serine(out)</text>
        <dbReference type="Rhea" id="RHEA:38663"/>
        <dbReference type="ChEBI" id="CHEBI:57262"/>
    </reaction>
</comment>